<proteinExistence type="predicted"/>
<dbReference type="Proteomes" id="UP001607302">
    <property type="component" value="Unassembled WGS sequence"/>
</dbReference>
<keyword evidence="3" id="KW-1185">Reference proteome</keyword>
<evidence type="ECO:0000256" key="1">
    <source>
        <dbReference type="SAM" id="SignalP"/>
    </source>
</evidence>
<dbReference type="AlphaFoldDB" id="A0ABD2AYN3"/>
<feature type="chain" id="PRO_5044793181" evidence="1">
    <location>
        <begin position="17"/>
        <end position="211"/>
    </location>
</feature>
<gene>
    <name evidence="2" type="ORF">V1478_008154</name>
</gene>
<feature type="signal peptide" evidence="1">
    <location>
        <begin position="1"/>
        <end position="16"/>
    </location>
</feature>
<keyword evidence="1" id="KW-0732">Signal</keyword>
<evidence type="ECO:0000313" key="2">
    <source>
        <dbReference type="EMBL" id="KAL2725481.1"/>
    </source>
</evidence>
<name>A0ABD2AYN3_VESSQ</name>
<dbReference type="EMBL" id="JAUDFV010000138">
    <property type="protein sequence ID" value="KAL2725481.1"/>
    <property type="molecule type" value="Genomic_DNA"/>
</dbReference>
<evidence type="ECO:0000313" key="3">
    <source>
        <dbReference type="Proteomes" id="UP001607302"/>
    </source>
</evidence>
<accession>A0ABD2AYN3</accession>
<keyword evidence="2" id="KW-0675">Receptor</keyword>
<organism evidence="2 3">
    <name type="scientific">Vespula squamosa</name>
    <name type="common">Southern yellow jacket</name>
    <name type="synonym">Wasp</name>
    <dbReference type="NCBI Taxonomy" id="30214"/>
    <lineage>
        <taxon>Eukaryota</taxon>
        <taxon>Metazoa</taxon>
        <taxon>Ecdysozoa</taxon>
        <taxon>Arthropoda</taxon>
        <taxon>Hexapoda</taxon>
        <taxon>Insecta</taxon>
        <taxon>Pterygota</taxon>
        <taxon>Neoptera</taxon>
        <taxon>Endopterygota</taxon>
        <taxon>Hymenoptera</taxon>
        <taxon>Apocrita</taxon>
        <taxon>Aculeata</taxon>
        <taxon>Vespoidea</taxon>
        <taxon>Vespidae</taxon>
        <taxon>Vespinae</taxon>
        <taxon>Vespula</taxon>
    </lineage>
</organism>
<comment type="caution">
    <text evidence="2">The sequence shown here is derived from an EMBL/GenBank/DDBJ whole genome shotgun (WGS) entry which is preliminary data.</text>
</comment>
<protein>
    <submittedName>
        <fullName evidence="2">Gustatory receptor 28b</fullName>
    </submittedName>
</protein>
<reference evidence="2 3" key="1">
    <citation type="journal article" date="2024" name="Ann. Entomol. Soc. Am.">
        <title>Genomic analyses of the southern and eastern yellowjacket wasps (Hymenoptera: Vespidae) reveal evolutionary signatures of social life.</title>
        <authorList>
            <person name="Catto M.A."/>
            <person name="Caine P.B."/>
            <person name="Orr S.E."/>
            <person name="Hunt B.G."/>
            <person name="Goodisman M.A.D."/>
        </authorList>
    </citation>
    <scope>NUCLEOTIDE SEQUENCE [LARGE SCALE GENOMIC DNA]</scope>
    <source>
        <strain evidence="2">233</strain>
        <tissue evidence="2">Head and thorax</tissue>
    </source>
</reference>
<sequence length="211" mass="24679">MVEFLLVIEFLTFVRCIKSEFERANELLRDVSVLSISSIASELFDHREEDGSFSIERSLPINSKKLFIVAPSLRERQTQLQISSHKINRSRMLLRTIRQIHLELCRVSKSFKEEIHNTHELILQLIRTLLLCLQHSTKIFVVNYLCDKTTKEAEQTNEIIHTFYGQNTDFEIQKEVEIFSLQMKQRRNCIGIITTYMVIMIQVTDSIKAGS</sequence>